<sequence>MSEEARKEAMNNPNNSRWKQRWLLFKRNSLLSSTKYALVKFTASVRGSSRGRKKQRGLVALHKDMESCGEYTDIQVMWEMLHSYHHHPSPAPPRRRGRSSATRRVPCFGSCFRPT</sequence>
<proteinExistence type="predicted"/>
<dbReference type="AlphaFoldDB" id="A0AAV2DYJ2"/>
<dbReference type="Proteomes" id="UP001497516">
    <property type="component" value="Chromosome 3"/>
</dbReference>
<organism evidence="1 2">
    <name type="scientific">Linum trigynum</name>
    <dbReference type="NCBI Taxonomy" id="586398"/>
    <lineage>
        <taxon>Eukaryota</taxon>
        <taxon>Viridiplantae</taxon>
        <taxon>Streptophyta</taxon>
        <taxon>Embryophyta</taxon>
        <taxon>Tracheophyta</taxon>
        <taxon>Spermatophyta</taxon>
        <taxon>Magnoliopsida</taxon>
        <taxon>eudicotyledons</taxon>
        <taxon>Gunneridae</taxon>
        <taxon>Pentapetalae</taxon>
        <taxon>rosids</taxon>
        <taxon>fabids</taxon>
        <taxon>Malpighiales</taxon>
        <taxon>Linaceae</taxon>
        <taxon>Linum</taxon>
    </lineage>
</organism>
<dbReference type="PANTHER" id="PTHR33181:SF15">
    <property type="entry name" value="PROTEIN FAR1-RELATED SEQUENCE"/>
    <property type="match status" value="1"/>
</dbReference>
<name>A0AAV2DYJ2_9ROSI</name>
<gene>
    <name evidence="1" type="ORF">LTRI10_LOCUS20214</name>
</gene>
<evidence type="ECO:0000313" key="2">
    <source>
        <dbReference type="Proteomes" id="UP001497516"/>
    </source>
</evidence>
<accession>A0AAV2DYJ2</accession>
<protein>
    <submittedName>
        <fullName evidence="1">Uncharacterized protein</fullName>
    </submittedName>
</protein>
<dbReference type="PANTHER" id="PTHR33181">
    <property type="entry name" value="OS01G0778500 PROTEIN"/>
    <property type="match status" value="1"/>
</dbReference>
<keyword evidence="2" id="KW-1185">Reference proteome</keyword>
<evidence type="ECO:0000313" key="1">
    <source>
        <dbReference type="EMBL" id="CAL1378645.1"/>
    </source>
</evidence>
<dbReference type="EMBL" id="OZ034816">
    <property type="protein sequence ID" value="CAL1378645.1"/>
    <property type="molecule type" value="Genomic_DNA"/>
</dbReference>
<reference evidence="1 2" key="1">
    <citation type="submission" date="2024-04" db="EMBL/GenBank/DDBJ databases">
        <authorList>
            <person name="Fracassetti M."/>
        </authorList>
    </citation>
    <scope>NUCLEOTIDE SEQUENCE [LARGE SCALE GENOMIC DNA]</scope>
</reference>